<dbReference type="Gene3D" id="2.60.40.10">
    <property type="entry name" value="Immunoglobulins"/>
    <property type="match status" value="1"/>
</dbReference>
<dbReference type="InterPro" id="IPR007110">
    <property type="entry name" value="Ig-like_dom"/>
</dbReference>
<feature type="domain" description="Ig-like" evidence="2">
    <location>
        <begin position="182"/>
        <end position="283"/>
    </location>
</feature>
<dbReference type="InterPro" id="IPR036179">
    <property type="entry name" value="Ig-like_dom_sf"/>
</dbReference>
<proteinExistence type="predicted"/>
<dbReference type="InterPro" id="IPR003599">
    <property type="entry name" value="Ig_sub"/>
</dbReference>
<evidence type="ECO:0000313" key="4">
    <source>
        <dbReference type="Proteomes" id="UP000507470"/>
    </source>
</evidence>
<feature type="compositionally biased region" description="Polar residues" evidence="1">
    <location>
        <begin position="1"/>
        <end position="58"/>
    </location>
</feature>
<dbReference type="Pfam" id="PF07686">
    <property type="entry name" value="V-set"/>
    <property type="match status" value="1"/>
</dbReference>
<dbReference type="PROSITE" id="PS50835">
    <property type="entry name" value="IG_LIKE"/>
    <property type="match status" value="1"/>
</dbReference>
<dbReference type="SUPFAM" id="SSF48726">
    <property type="entry name" value="Immunoglobulin"/>
    <property type="match status" value="1"/>
</dbReference>
<dbReference type="InterPro" id="IPR013783">
    <property type="entry name" value="Ig-like_fold"/>
</dbReference>
<dbReference type="AlphaFoldDB" id="A0A6J8D8M7"/>
<feature type="region of interest" description="Disordered" evidence="1">
    <location>
        <begin position="1"/>
        <end position="59"/>
    </location>
</feature>
<dbReference type="InterPro" id="IPR013106">
    <property type="entry name" value="Ig_V-set"/>
</dbReference>
<evidence type="ECO:0000313" key="3">
    <source>
        <dbReference type="EMBL" id="CAC5404041.1"/>
    </source>
</evidence>
<sequence>MTGNTSQTPASSDNAPNTTSSDASANLNTDIIASSNEVPQVQRDLTGSGSNSARSSAVTEPRMNFHSGMAGTTSSIWGVPSNMVAPSASNVNNEVMTGMLNSMQSMQGTMLGLQQTVIKLININDRPITVDANNLSTAYAAMRSNDPGPSTISGAEGSQTFPLNGGYRFPISEFGVPSECIPHVDIVSEVIKKQLIKKVKAKKGSNAKLRCPYTVTIGTINWFKLKGLSREKYSEDGDINQELEIDLRKRLNAKGKDLFISDVKDSDAGIYECELFQTTRSVKTKLQLVVIGDGKNRSTESGSPEKERADKKKDRKPTEVVRPQPSRPQPSRAQHLKTDNTGRAEYSTETEIYKPRPLPSISRPSDSPRPLPKRTPDDELEKGGIQLEPLVDSTSEKKKKKKRKKKETKQSDEEN</sequence>
<dbReference type="EMBL" id="CACVKT020006897">
    <property type="protein sequence ID" value="CAC5404041.1"/>
    <property type="molecule type" value="Genomic_DNA"/>
</dbReference>
<feature type="compositionally biased region" description="Basic and acidic residues" evidence="1">
    <location>
        <begin position="294"/>
        <end position="319"/>
    </location>
</feature>
<organism evidence="3 4">
    <name type="scientific">Mytilus coruscus</name>
    <name type="common">Sea mussel</name>
    <dbReference type="NCBI Taxonomy" id="42192"/>
    <lineage>
        <taxon>Eukaryota</taxon>
        <taxon>Metazoa</taxon>
        <taxon>Spiralia</taxon>
        <taxon>Lophotrochozoa</taxon>
        <taxon>Mollusca</taxon>
        <taxon>Bivalvia</taxon>
        <taxon>Autobranchia</taxon>
        <taxon>Pteriomorphia</taxon>
        <taxon>Mytilida</taxon>
        <taxon>Mytiloidea</taxon>
        <taxon>Mytilidae</taxon>
        <taxon>Mytilinae</taxon>
        <taxon>Mytilus</taxon>
    </lineage>
</organism>
<keyword evidence="4" id="KW-1185">Reference proteome</keyword>
<feature type="region of interest" description="Disordered" evidence="1">
    <location>
        <begin position="294"/>
        <end position="415"/>
    </location>
</feature>
<protein>
    <recommendedName>
        <fullName evidence="2">Ig-like domain-containing protein</fullName>
    </recommendedName>
</protein>
<gene>
    <name evidence="3" type="ORF">MCOR_37870</name>
</gene>
<reference evidence="3 4" key="1">
    <citation type="submission" date="2020-06" db="EMBL/GenBank/DDBJ databases">
        <authorList>
            <person name="Li R."/>
            <person name="Bekaert M."/>
        </authorList>
    </citation>
    <scope>NUCLEOTIDE SEQUENCE [LARGE SCALE GENOMIC DNA]</scope>
    <source>
        <strain evidence="4">wild</strain>
    </source>
</reference>
<accession>A0A6J8D8M7</accession>
<feature type="compositionally biased region" description="Basic residues" evidence="1">
    <location>
        <begin position="397"/>
        <end position="407"/>
    </location>
</feature>
<name>A0A6J8D8M7_MYTCO</name>
<evidence type="ECO:0000259" key="2">
    <source>
        <dbReference type="PROSITE" id="PS50835"/>
    </source>
</evidence>
<evidence type="ECO:0000256" key="1">
    <source>
        <dbReference type="SAM" id="MobiDB-lite"/>
    </source>
</evidence>
<dbReference type="SMART" id="SM00409">
    <property type="entry name" value="IG"/>
    <property type="match status" value="1"/>
</dbReference>
<dbReference type="Proteomes" id="UP000507470">
    <property type="component" value="Unassembled WGS sequence"/>
</dbReference>